<dbReference type="InterPro" id="IPR036689">
    <property type="entry name" value="ESAT-6-like_sf"/>
</dbReference>
<keyword evidence="3" id="KW-1185">Reference proteome</keyword>
<dbReference type="RefSeq" id="WP_265995758.1">
    <property type="nucleotide sequence ID" value="NZ_JAPJDN010000004.1"/>
</dbReference>
<evidence type="ECO:0000256" key="1">
    <source>
        <dbReference type="SAM" id="MobiDB-lite"/>
    </source>
</evidence>
<accession>A0ABT3SAF8</accession>
<reference evidence="2 3" key="1">
    <citation type="submission" date="2022-11" db="EMBL/GenBank/DDBJ databases">
        <title>Mycobacterium sp. nov.</title>
        <authorList>
            <person name="Papic B."/>
            <person name="Spicic S."/>
            <person name="Duvnjak S."/>
        </authorList>
    </citation>
    <scope>NUCLEOTIDE SEQUENCE [LARGE SCALE GENOMIC DNA]</scope>
    <source>
        <strain evidence="2 3">CVI_P4</strain>
    </source>
</reference>
<proteinExistence type="predicted"/>
<dbReference type="Pfam" id="PF06013">
    <property type="entry name" value="WXG100"/>
    <property type="match status" value="1"/>
</dbReference>
<name>A0ABT3SAF8_9MYCO</name>
<dbReference type="EMBL" id="JAPJDO010000004">
    <property type="protein sequence ID" value="MCX2936479.1"/>
    <property type="molecule type" value="Genomic_DNA"/>
</dbReference>
<sequence>MSLRVNVEDLVAAGSSVAGHGEDVAMKHAAADGRVAAAQVGWQGASARALAGLSERWTATTGALLSRLGDHALGLHASAQGFAEMEQRNSQALQEPAQAANAIASQTDL</sequence>
<evidence type="ECO:0000313" key="2">
    <source>
        <dbReference type="EMBL" id="MCX2936479.1"/>
    </source>
</evidence>
<dbReference type="Proteomes" id="UP001300745">
    <property type="component" value="Unassembled WGS sequence"/>
</dbReference>
<comment type="caution">
    <text evidence="2">The sequence shown here is derived from an EMBL/GenBank/DDBJ whole genome shotgun (WGS) entry which is preliminary data.</text>
</comment>
<dbReference type="SUPFAM" id="SSF140453">
    <property type="entry name" value="EsxAB dimer-like"/>
    <property type="match status" value="1"/>
</dbReference>
<gene>
    <name evidence="2" type="ORF">ORI27_07205</name>
</gene>
<dbReference type="Gene3D" id="1.10.287.1060">
    <property type="entry name" value="ESAT-6-like"/>
    <property type="match status" value="1"/>
</dbReference>
<feature type="region of interest" description="Disordered" evidence="1">
    <location>
        <begin position="86"/>
        <end position="109"/>
    </location>
</feature>
<protein>
    <submittedName>
        <fullName evidence="2">WXG100 family type VII secretion target</fullName>
    </submittedName>
</protein>
<evidence type="ECO:0000313" key="3">
    <source>
        <dbReference type="Proteomes" id="UP001300745"/>
    </source>
</evidence>
<organism evidence="2 3">
    <name type="scientific">Mycobacterium pinniadriaticum</name>
    <dbReference type="NCBI Taxonomy" id="2994102"/>
    <lineage>
        <taxon>Bacteria</taxon>
        <taxon>Bacillati</taxon>
        <taxon>Actinomycetota</taxon>
        <taxon>Actinomycetes</taxon>
        <taxon>Mycobacteriales</taxon>
        <taxon>Mycobacteriaceae</taxon>
        <taxon>Mycobacterium</taxon>
    </lineage>
</organism>
<dbReference type="InterPro" id="IPR010310">
    <property type="entry name" value="T7SS_ESAT-6-like"/>
</dbReference>